<evidence type="ECO:0000313" key="3">
    <source>
        <dbReference type="Proteomes" id="UP000256964"/>
    </source>
</evidence>
<name>A0A371CHX1_9APHY</name>
<dbReference type="AlphaFoldDB" id="A0A371CHX1"/>
<evidence type="ECO:0000313" key="2">
    <source>
        <dbReference type="EMBL" id="RDX39887.1"/>
    </source>
</evidence>
<gene>
    <name evidence="2" type="ORF">OH76DRAFT_505997</name>
</gene>
<protein>
    <submittedName>
        <fullName evidence="2">Uncharacterized protein</fullName>
    </submittedName>
</protein>
<keyword evidence="1" id="KW-0812">Transmembrane</keyword>
<organism evidence="2 3">
    <name type="scientific">Lentinus brumalis</name>
    <dbReference type="NCBI Taxonomy" id="2498619"/>
    <lineage>
        <taxon>Eukaryota</taxon>
        <taxon>Fungi</taxon>
        <taxon>Dikarya</taxon>
        <taxon>Basidiomycota</taxon>
        <taxon>Agaricomycotina</taxon>
        <taxon>Agaricomycetes</taxon>
        <taxon>Polyporales</taxon>
        <taxon>Polyporaceae</taxon>
        <taxon>Lentinus</taxon>
    </lineage>
</organism>
<feature type="transmembrane region" description="Helical" evidence="1">
    <location>
        <begin position="43"/>
        <end position="63"/>
    </location>
</feature>
<keyword evidence="3" id="KW-1185">Reference proteome</keyword>
<dbReference type="Proteomes" id="UP000256964">
    <property type="component" value="Unassembled WGS sequence"/>
</dbReference>
<reference evidence="2 3" key="1">
    <citation type="journal article" date="2018" name="Biotechnol. Biofuels">
        <title>Integrative visual omics of the white-rot fungus Polyporus brumalis exposes the biotechnological potential of its oxidative enzymes for delignifying raw plant biomass.</title>
        <authorList>
            <person name="Miyauchi S."/>
            <person name="Rancon A."/>
            <person name="Drula E."/>
            <person name="Hage H."/>
            <person name="Chaduli D."/>
            <person name="Favel A."/>
            <person name="Grisel S."/>
            <person name="Henrissat B."/>
            <person name="Herpoel-Gimbert I."/>
            <person name="Ruiz-Duenas F.J."/>
            <person name="Chevret D."/>
            <person name="Hainaut M."/>
            <person name="Lin J."/>
            <person name="Wang M."/>
            <person name="Pangilinan J."/>
            <person name="Lipzen A."/>
            <person name="Lesage-Meessen L."/>
            <person name="Navarro D."/>
            <person name="Riley R."/>
            <person name="Grigoriev I.V."/>
            <person name="Zhou S."/>
            <person name="Raouche S."/>
            <person name="Rosso M.N."/>
        </authorList>
    </citation>
    <scope>NUCLEOTIDE SEQUENCE [LARGE SCALE GENOMIC DNA]</scope>
    <source>
        <strain evidence="2 3">BRFM 1820</strain>
    </source>
</reference>
<keyword evidence="1" id="KW-1133">Transmembrane helix</keyword>
<keyword evidence="1" id="KW-0472">Membrane</keyword>
<accession>A0A371CHX1</accession>
<sequence length="107" mass="12450">MRIAVSPSAQRYICITQFRLRLNVTYAHCSASPSAQRNVSIKFYLLTLILCLWLTLICLKYIVTCPKLRAMSRDNYWIPVTCASNSYIILIELCRGERGKGKWWIKM</sequence>
<dbReference type="EMBL" id="KZ857624">
    <property type="protein sequence ID" value="RDX39887.1"/>
    <property type="molecule type" value="Genomic_DNA"/>
</dbReference>
<evidence type="ECO:0000256" key="1">
    <source>
        <dbReference type="SAM" id="Phobius"/>
    </source>
</evidence>
<proteinExistence type="predicted"/>